<keyword evidence="1" id="KW-0732">Signal</keyword>
<evidence type="ECO:0000313" key="2">
    <source>
        <dbReference type="EMBL" id="HHL43257.1"/>
    </source>
</evidence>
<gene>
    <name evidence="2" type="ORF">ENJ42_06550</name>
</gene>
<evidence type="ECO:0000256" key="1">
    <source>
        <dbReference type="SAM" id="SignalP"/>
    </source>
</evidence>
<organism evidence="2">
    <name type="scientific">Hellea balneolensis</name>
    <dbReference type="NCBI Taxonomy" id="287478"/>
    <lineage>
        <taxon>Bacteria</taxon>
        <taxon>Pseudomonadati</taxon>
        <taxon>Pseudomonadota</taxon>
        <taxon>Alphaproteobacteria</taxon>
        <taxon>Maricaulales</taxon>
        <taxon>Robiginitomaculaceae</taxon>
        <taxon>Hellea</taxon>
    </lineage>
</organism>
<dbReference type="PROSITE" id="PS51257">
    <property type="entry name" value="PROKAR_LIPOPROTEIN"/>
    <property type="match status" value="1"/>
</dbReference>
<dbReference type="Proteomes" id="UP000885830">
    <property type="component" value="Unassembled WGS sequence"/>
</dbReference>
<evidence type="ECO:0008006" key="3">
    <source>
        <dbReference type="Google" id="ProtNLM"/>
    </source>
</evidence>
<accession>A0A7C5LT26</accession>
<feature type="signal peptide" evidence="1">
    <location>
        <begin position="1"/>
        <end position="18"/>
    </location>
</feature>
<comment type="caution">
    <text evidence="2">The sequence shown here is derived from an EMBL/GenBank/DDBJ whole genome shotgun (WGS) entry which is preliminary data.</text>
</comment>
<dbReference type="GO" id="GO:0043165">
    <property type="term" value="P:Gram-negative-bacterium-type cell outer membrane assembly"/>
    <property type="evidence" value="ECO:0007669"/>
    <property type="project" value="InterPro"/>
</dbReference>
<dbReference type="Pfam" id="PF04390">
    <property type="entry name" value="LptE"/>
    <property type="match status" value="1"/>
</dbReference>
<dbReference type="InterPro" id="IPR007485">
    <property type="entry name" value="LPS_assembly_LptE"/>
</dbReference>
<dbReference type="EMBL" id="DRMJ01000337">
    <property type="protein sequence ID" value="HHL43257.1"/>
    <property type="molecule type" value="Genomic_DNA"/>
</dbReference>
<dbReference type="AlphaFoldDB" id="A0A7C5LT26"/>
<reference evidence="2" key="1">
    <citation type="journal article" date="2020" name="mSystems">
        <title>Genome- and Community-Level Interaction Insights into Carbon Utilization and Element Cycling Functions of Hydrothermarchaeota in Hydrothermal Sediment.</title>
        <authorList>
            <person name="Zhou Z."/>
            <person name="Liu Y."/>
            <person name="Xu W."/>
            <person name="Pan J."/>
            <person name="Luo Z.H."/>
            <person name="Li M."/>
        </authorList>
    </citation>
    <scope>NUCLEOTIDE SEQUENCE [LARGE SCALE GENOMIC DNA]</scope>
    <source>
        <strain evidence="2">HyVt-485</strain>
    </source>
</reference>
<protein>
    <recommendedName>
        <fullName evidence="3">LPS-assembly lipoprotein</fullName>
    </recommendedName>
</protein>
<dbReference type="GO" id="GO:0019867">
    <property type="term" value="C:outer membrane"/>
    <property type="evidence" value="ECO:0007669"/>
    <property type="project" value="InterPro"/>
</dbReference>
<feature type="chain" id="PRO_5028152642" description="LPS-assembly lipoprotein" evidence="1">
    <location>
        <begin position="19"/>
        <end position="171"/>
    </location>
</feature>
<sequence>MKQIIKLIALAGVFTLGACGFKPMHAPTALQGAEGVAFSDISVSTSENLKKDFLIKQALRNRIGNNTETKYRLDIESTVGRKILGVGADDVASRYDLVMRTKFSLIDRKTGKAVFNGRTQAVSTYGAPRDPYGTITAGENATEQVAGETADRIINRLAGYFQKRARRQNAK</sequence>
<proteinExistence type="predicted"/>
<dbReference type="Gene3D" id="3.30.160.150">
    <property type="entry name" value="Lipoprotein like domain"/>
    <property type="match status" value="1"/>
</dbReference>
<name>A0A7C5LT26_9PROT</name>